<comment type="caution">
    <text evidence="1">The sequence shown here is derived from an EMBL/GenBank/DDBJ whole genome shotgun (WGS) entry which is preliminary data.</text>
</comment>
<evidence type="ECO:0000313" key="1">
    <source>
        <dbReference type="EMBL" id="GAA2161971.1"/>
    </source>
</evidence>
<gene>
    <name evidence="1" type="ORF">GCM10009727_76820</name>
</gene>
<keyword evidence="2" id="KW-1185">Reference proteome</keyword>
<proteinExistence type="predicted"/>
<dbReference type="RefSeq" id="WP_344279370.1">
    <property type="nucleotide sequence ID" value="NZ_BAAAMR010000102.1"/>
</dbReference>
<sequence>MSLQDPSPLLDQLKLGREEYCQRLLTMLILDGAYPKWNGRNRPGAKGIEFLRALDTLCFDAAPWTGAPLFVDEFELPKRHDAEAGAAPDYALL</sequence>
<name>A0ABP5M7R4_9ACTN</name>
<dbReference type="Proteomes" id="UP001501020">
    <property type="component" value="Unassembled WGS sequence"/>
</dbReference>
<reference evidence="2" key="1">
    <citation type="journal article" date="2019" name="Int. J. Syst. Evol. Microbiol.">
        <title>The Global Catalogue of Microorganisms (GCM) 10K type strain sequencing project: providing services to taxonomists for standard genome sequencing and annotation.</title>
        <authorList>
            <consortium name="The Broad Institute Genomics Platform"/>
            <consortium name="The Broad Institute Genome Sequencing Center for Infectious Disease"/>
            <person name="Wu L."/>
            <person name="Ma J."/>
        </authorList>
    </citation>
    <scope>NUCLEOTIDE SEQUENCE [LARGE SCALE GENOMIC DNA]</scope>
    <source>
        <strain evidence="2">JCM 13850</strain>
    </source>
</reference>
<organism evidence="1 2">
    <name type="scientific">Actinomadura napierensis</name>
    <dbReference type="NCBI Taxonomy" id="267854"/>
    <lineage>
        <taxon>Bacteria</taxon>
        <taxon>Bacillati</taxon>
        <taxon>Actinomycetota</taxon>
        <taxon>Actinomycetes</taxon>
        <taxon>Streptosporangiales</taxon>
        <taxon>Thermomonosporaceae</taxon>
        <taxon>Actinomadura</taxon>
    </lineage>
</organism>
<accession>A0ABP5M7R4</accession>
<dbReference type="EMBL" id="BAAAMR010000102">
    <property type="protein sequence ID" value="GAA2161971.1"/>
    <property type="molecule type" value="Genomic_DNA"/>
</dbReference>
<protein>
    <submittedName>
        <fullName evidence="1">Uncharacterized protein</fullName>
    </submittedName>
</protein>
<evidence type="ECO:0000313" key="2">
    <source>
        <dbReference type="Proteomes" id="UP001501020"/>
    </source>
</evidence>